<keyword evidence="1" id="KW-0472">Membrane</keyword>
<dbReference type="EMBL" id="JXLP01000002">
    <property type="protein sequence ID" value="KIL79612.1"/>
    <property type="molecule type" value="Genomic_DNA"/>
</dbReference>
<keyword evidence="3" id="KW-1185">Reference proteome</keyword>
<protein>
    <recommendedName>
        <fullName evidence="4">Sporulation protein</fullName>
    </recommendedName>
</protein>
<proteinExistence type="predicted"/>
<evidence type="ECO:0000256" key="1">
    <source>
        <dbReference type="SAM" id="Phobius"/>
    </source>
</evidence>
<comment type="caution">
    <text evidence="2">The sequence shown here is derived from an EMBL/GenBank/DDBJ whole genome shotgun (WGS) entry which is preliminary data.</text>
</comment>
<evidence type="ECO:0000313" key="3">
    <source>
        <dbReference type="Proteomes" id="UP000031982"/>
    </source>
</evidence>
<keyword evidence="1" id="KW-1133">Transmembrane helix</keyword>
<feature type="transmembrane region" description="Helical" evidence="1">
    <location>
        <begin position="6"/>
        <end position="24"/>
    </location>
</feature>
<sequence length="59" mass="6380">MDIYTFGLVFVGSVGGVLTGVWALERAGVSINHQLLSFTGELVKYGAIGYLVVQLMKFL</sequence>
<accession>A0ABR5AXZ3</accession>
<name>A0ABR5AXZ3_BACBA</name>
<keyword evidence="1" id="KW-0812">Transmembrane</keyword>
<gene>
    <name evidence="2" type="ORF">SD77_2066</name>
</gene>
<dbReference type="Proteomes" id="UP000031982">
    <property type="component" value="Unassembled WGS sequence"/>
</dbReference>
<organism evidence="2 3">
    <name type="scientific">Bacillus badius</name>
    <dbReference type="NCBI Taxonomy" id="1455"/>
    <lineage>
        <taxon>Bacteria</taxon>
        <taxon>Bacillati</taxon>
        <taxon>Bacillota</taxon>
        <taxon>Bacilli</taxon>
        <taxon>Bacillales</taxon>
        <taxon>Bacillaceae</taxon>
        <taxon>Pseudobacillus</taxon>
    </lineage>
</organism>
<evidence type="ECO:0008006" key="4">
    <source>
        <dbReference type="Google" id="ProtNLM"/>
    </source>
</evidence>
<dbReference type="RefSeq" id="WP_041113262.1">
    <property type="nucleotide sequence ID" value="NZ_JARTHD010000016.1"/>
</dbReference>
<evidence type="ECO:0000313" key="2">
    <source>
        <dbReference type="EMBL" id="KIL79612.1"/>
    </source>
</evidence>
<reference evidence="2 3" key="1">
    <citation type="submission" date="2015-01" db="EMBL/GenBank/DDBJ databases">
        <title>Genome Assembly of Bacillus badius MTCC 1458.</title>
        <authorList>
            <person name="Verma A."/>
            <person name="Khatri I."/>
            <person name="Mual P."/>
            <person name="Subramanian S."/>
            <person name="Krishnamurthi S."/>
        </authorList>
    </citation>
    <scope>NUCLEOTIDE SEQUENCE [LARGE SCALE GENOMIC DNA]</scope>
    <source>
        <strain evidence="2 3">MTCC 1458</strain>
    </source>
</reference>